<dbReference type="Proteomes" id="UP000314901">
    <property type="component" value="Chromosome"/>
</dbReference>
<dbReference type="KEGG" id="muv:FIT94_04895"/>
<dbReference type="InterPro" id="IPR010232">
    <property type="entry name" value="UbiB"/>
</dbReference>
<dbReference type="CDD" id="cd13972">
    <property type="entry name" value="UbiB"/>
    <property type="match status" value="1"/>
</dbReference>
<dbReference type="Pfam" id="PF03109">
    <property type="entry name" value="ABC1"/>
    <property type="match status" value="1"/>
</dbReference>
<evidence type="ECO:0000259" key="14">
    <source>
        <dbReference type="Pfam" id="PF03109"/>
    </source>
</evidence>
<keyword evidence="4" id="KW-0997">Cell inner membrane</keyword>
<evidence type="ECO:0000256" key="8">
    <source>
        <dbReference type="ARBA" id="ARBA00022741"/>
    </source>
</evidence>
<dbReference type="GO" id="GO:0006744">
    <property type="term" value="P:ubiquinone biosynthetic process"/>
    <property type="evidence" value="ECO:0007669"/>
    <property type="project" value="UniProtKB-KW"/>
</dbReference>
<dbReference type="GO" id="GO:0016301">
    <property type="term" value="F:kinase activity"/>
    <property type="evidence" value="ECO:0007669"/>
    <property type="project" value="UniProtKB-KW"/>
</dbReference>
<dbReference type="SUPFAM" id="SSF56112">
    <property type="entry name" value="Protein kinase-like (PK-like)"/>
    <property type="match status" value="1"/>
</dbReference>
<dbReference type="GeneID" id="66285221"/>
<dbReference type="InterPro" id="IPR045308">
    <property type="entry name" value="UbiB_bact"/>
</dbReference>
<sequence>MKYFRLIYILYILIKYRLEEFITFNRQLNVFAYSISILFFFRSAKENRGTRLRLALEELGPIFVKFGQMLSTRRDLIPLDIADELAKLQDQVPPFPYKNVEKIITASYGMSPDKIFKTFDQTPIASASVAQVHFATLHDGKDVAVKILRPNIKRVINKDINLLYLIAFMLELTWSDGKRLRPREVVAEFSKHVQCELNLMLDAANCSRLGENFKDKKLLIVPEVYWDYCNEDVMVMERMYGTPISHIEILRKKKIDIKQLARNGVEIFFTQVFRDSFFHADMHPGNIQVADDGRYIAMDFGIMGSLSENDKNYLARNFLAFFKRDYHDVALAHIESGWVPRNTSLDEFENAIRSVCEPIFNKPLKEISFGRLLIRLFQTSRRFNMEIQPQLTMLQKTLLNVEGLGRNLDPDLDLWKTAAPFLKKYMSEQKGIKHILKSLKNELPHWLHLTPQLPRLIHEFLEQKKHENINAFNQDDIDHLLKTQKKQNRWFKTAITLIGITLLLNLTILFYFIK</sequence>
<keyword evidence="15" id="KW-0830">Ubiquinone</keyword>
<dbReference type="GO" id="GO:0005524">
    <property type="term" value="F:ATP binding"/>
    <property type="evidence" value="ECO:0007669"/>
    <property type="project" value="UniProtKB-KW"/>
</dbReference>
<evidence type="ECO:0000256" key="9">
    <source>
        <dbReference type="ARBA" id="ARBA00022777"/>
    </source>
</evidence>
<feature type="domain" description="ABC1 atypical kinase-like" evidence="14">
    <location>
        <begin position="87"/>
        <end position="330"/>
    </location>
</feature>
<keyword evidence="9" id="KW-0418">Kinase</keyword>
<keyword evidence="3" id="KW-1003">Cell membrane</keyword>
<name>A0AAX1F029_9PROT</name>
<keyword evidence="11 13" id="KW-1133">Transmembrane helix</keyword>
<keyword evidence="7 13" id="KW-0812">Transmembrane</keyword>
<dbReference type="PANTHER" id="PTHR10566">
    <property type="entry name" value="CHAPERONE-ACTIVITY OF BC1 COMPLEX CABC1 -RELATED"/>
    <property type="match status" value="1"/>
</dbReference>
<dbReference type="AlphaFoldDB" id="A0AAX1F029"/>
<organism evidence="15 16">
    <name type="scientific">Candidatus Methylopumilus universalis</name>
    <dbReference type="NCBI Taxonomy" id="2588536"/>
    <lineage>
        <taxon>Bacteria</taxon>
        <taxon>Pseudomonadati</taxon>
        <taxon>Pseudomonadota</taxon>
        <taxon>Betaproteobacteria</taxon>
        <taxon>Nitrosomonadales</taxon>
        <taxon>Methylophilaceae</taxon>
        <taxon>Candidatus Methylopumilus</taxon>
    </lineage>
</organism>
<evidence type="ECO:0000256" key="10">
    <source>
        <dbReference type="ARBA" id="ARBA00022840"/>
    </source>
</evidence>
<dbReference type="InterPro" id="IPR011009">
    <property type="entry name" value="Kinase-like_dom_sf"/>
</dbReference>
<dbReference type="InterPro" id="IPR004147">
    <property type="entry name" value="ABC1_dom"/>
</dbReference>
<evidence type="ECO:0000313" key="16">
    <source>
        <dbReference type="Proteomes" id="UP000314901"/>
    </source>
</evidence>
<comment type="similarity">
    <text evidence="2">Belongs to the protein kinase superfamily. ADCK protein kinase family.</text>
</comment>
<dbReference type="InterPro" id="IPR050154">
    <property type="entry name" value="UbiB_kinase"/>
</dbReference>
<evidence type="ECO:0000256" key="12">
    <source>
        <dbReference type="ARBA" id="ARBA00023136"/>
    </source>
</evidence>
<evidence type="ECO:0000256" key="3">
    <source>
        <dbReference type="ARBA" id="ARBA00022475"/>
    </source>
</evidence>
<evidence type="ECO:0000256" key="2">
    <source>
        <dbReference type="ARBA" id="ARBA00009670"/>
    </source>
</evidence>
<protein>
    <submittedName>
        <fullName evidence="15">Ubiquinone biosynthesis regulatory protein kinase UbiB</fullName>
    </submittedName>
</protein>
<evidence type="ECO:0000256" key="1">
    <source>
        <dbReference type="ARBA" id="ARBA00005020"/>
    </source>
</evidence>
<keyword evidence="5" id="KW-0808">Transferase</keyword>
<evidence type="ECO:0000256" key="11">
    <source>
        <dbReference type="ARBA" id="ARBA00022989"/>
    </source>
</evidence>
<dbReference type="NCBIfam" id="NF003404">
    <property type="entry name" value="PRK04750.1"/>
    <property type="match status" value="1"/>
</dbReference>
<evidence type="ECO:0000256" key="5">
    <source>
        <dbReference type="ARBA" id="ARBA00022679"/>
    </source>
</evidence>
<proteinExistence type="inferred from homology"/>
<dbReference type="RefSeq" id="WP_139868160.1">
    <property type="nucleotide sequence ID" value="NZ_CP040949.1"/>
</dbReference>
<reference evidence="15 16" key="1">
    <citation type="journal article" date="2019" name="ISME J.">
        <title>Evolution in action: habitat transition from sediment to the pelagial leads to genome streamlining in Methylophilaceae.</title>
        <authorList>
            <person name="Salcher M."/>
            <person name="Schaefle D."/>
            <person name="Kaspar M."/>
            <person name="Neuenschwander S.M."/>
            <person name="Ghai R."/>
        </authorList>
    </citation>
    <scope>NUCLEOTIDE SEQUENCE [LARGE SCALE GENOMIC DNA]</scope>
    <source>
        <strain evidence="15 16">MMS-RVI-51</strain>
    </source>
</reference>
<keyword evidence="6" id="KW-0831">Ubiquinone biosynthesis</keyword>
<evidence type="ECO:0000256" key="6">
    <source>
        <dbReference type="ARBA" id="ARBA00022688"/>
    </source>
</evidence>
<evidence type="ECO:0000256" key="13">
    <source>
        <dbReference type="SAM" id="Phobius"/>
    </source>
</evidence>
<keyword evidence="10" id="KW-0067">ATP-binding</keyword>
<dbReference type="NCBIfam" id="TIGR01982">
    <property type="entry name" value="UbiB"/>
    <property type="match status" value="1"/>
</dbReference>
<keyword evidence="8" id="KW-0547">Nucleotide-binding</keyword>
<comment type="pathway">
    <text evidence="1">Cofactor biosynthesis; ubiquinone biosynthesis [regulation].</text>
</comment>
<dbReference type="PANTHER" id="PTHR10566:SF113">
    <property type="entry name" value="PROTEIN ACTIVITY OF BC1 COMPLEX KINASE 7, CHLOROPLASTIC"/>
    <property type="match status" value="1"/>
</dbReference>
<evidence type="ECO:0000256" key="7">
    <source>
        <dbReference type="ARBA" id="ARBA00022692"/>
    </source>
</evidence>
<dbReference type="EMBL" id="CP040953">
    <property type="protein sequence ID" value="QDC41387.1"/>
    <property type="molecule type" value="Genomic_DNA"/>
</dbReference>
<evidence type="ECO:0000313" key="15">
    <source>
        <dbReference type="EMBL" id="QDC41387.1"/>
    </source>
</evidence>
<feature type="transmembrane region" description="Helical" evidence="13">
    <location>
        <begin position="490"/>
        <end position="513"/>
    </location>
</feature>
<gene>
    <name evidence="15" type="primary">ubiB</name>
    <name evidence="15" type="ORF">FIT94_04895</name>
</gene>
<accession>A0AAX1F029</accession>
<evidence type="ECO:0000256" key="4">
    <source>
        <dbReference type="ARBA" id="ARBA00022519"/>
    </source>
</evidence>
<keyword evidence="12 13" id="KW-0472">Membrane</keyword>